<evidence type="ECO:0000259" key="1">
    <source>
        <dbReference type="Pfam" id="PF14024"/>
    </source>
</evidence>
<feature type="domain" description="DUF4240" evidence="1">
    <location>
        <begin position="6"/>
        <end position="47"/>
    </location>
</feature>
<reference evidence="2 3" key="1">
    <citation type="submission" date="2022-11" db="EMBL/GenBank/DDBJ databases">
        <title>Nonomuraea corallina sp. nov., a new species of the genus Nonomuraea isolated from sea side sediment in Thai sea.</title>
        <authorList>
            <person name="Ngamcharungchit C."/>
            <person name="Matsumoto A."/>
            <person name="Suriyachadkun C."/>
            <person name="Panbangred W."/>
            <person name="Inahashi Y."/>
            <person name="Intra B."/>
        </authorList>
    </citation>
    <scope>NUCLEOTIDE SEQUENCE [LARGE SCALE GENOMIC DNA]</scope>
    <source>
        <strain evidence="2 3">DSM 43553</strain>
    </source>
</reference>
<organism evidence="2 3">
    <name type="scientific">Nonomuraea ferruginea</name>
    <dbReference type="NCBI Taxonomy" id="46174"/>
    <lineage>
        <taxon>Bacteria</taxon>
        <taxon>Bacillati</taxon>
        <taxon>Actinomycetota</taxon>
        <taxon>Actinomycetes</taxon>
        <taxon>Streptosporangiales</taxon>
        <taxon>Streptosporangiaceae</taxon>
        <taxon>Nonomuraea</taxon>
    </lineage>
</organism>
<dbReference type="Pfam" id="PF14024">
    <property type="entry name" value="DUF4240"/>
    <property type="match status" value="1"/>
</dbReference>
<name>A0ABT4SZK5_9ACTN</name>
<sequence length="160" mass="18972">MSTSSITGFGSYNGFEYFVQWLISFGRDAYEELVECPDKIVELPHVQRLRWLTRTYRHERTSWSRDGGFRLDRQTCTRLQKWPDEEWPEFELLGYVAHQAYDEAGGSDDNYMKGLRDRGVEARFPFCGYEEEPEGEAWDFEDPAEFVRRLPRTAYHYRGG</sequence>
<keyword evidence="3" id="KW-1185">Reference proteome</keyword>
<evidence type="ECO:0000313" key="3">
    <source>
        <dbReference type="Proteomes" id="UP001212498"/>
    </source>
</evidence>
<dbReference type="EMBL" id="JAPNUD010000037">
    <property type="protein sequence ID" value="MDA0642236.1"/>
    <property type="molecule type" value="Genomic_DNA"/>
</dbReference>
<dbReference type="RefSeq" id="WP_271276827.1">
    <property type="nucleotide sequence ID" value="NZ_BAABFD010000004.1"/>
</dbReference>
<proteinExistence type="predicted"/>
<gene>
    <name evidence="2" type="ORF">OUY24_16500</name>
</gene>
<dbReference type="InterPro" id="IPR025334">
    <property type="entry name" value="DUF4240"/>
</dbReference>
<evidence type="ECO:0000313" key="2">
    <source>
        <dbReference type="EMBL" id="MDA0642236.1"/>
    </source>
</evidence>
<comment type="caution">
    <text evidence="2">The sequence shown here is derived from an EMBL/GenBank/DDBJ whole genome shotgun (WGS) entry which is preliminary data.</text>
</comment>
<protein>
    <submittedName>
        <fullName evidence="2">DUF4240 domain-containing protein</fullName>
    </submittedName>
</protein>
<dbReference type="Proteomes" id="UP001212498">
    <property type="component" value="Unassembled WGS sequence"/>
</dbReference>
<accession>A0ABT4SZK5</accession>